<accession>A0ABY7ENA8</accession>
<organism evidence="1 2">
    <name type="scientific">Mya arenaria</name>
    <name type="common">Soft-shell clam</name>
    <dbReference type="NCBI Taxonomy" id="6604"/>
    <lineage>
        <taxon>Eukaryota</taxon>
        <taxon>Metazoa</taxon>
        <taxon>Spiralia</taxon>
        <taxon>Lophotrochozoa</taxon>
        <taxon>Mollusca</taxon>
        <taxon>Bivalvia</taxon>
        <taxon>Autobranchia</taxon>
        <taxon>Heteroconchia</taxon>
        <taxon>Euheterodonta</taxon>
        <taxon>Imparidentia</taxon>
        <taxon>Neoheterodontei</taxon>
        <taxon>Myida</taxon>
        <taxon>Myoidea</taxon>
        <taxon>Myidae</taxon>
        <taxon>Mya</taxon>
    </lineage>
</organism>
<name>A0ABY7ENA8_MYAAR</name>
<gene>
    <name evidence="1" type="ORF">MAR_025662</name>
</gene>
<evidence type="ECO:0000313" key="2">
    <source>
        <dbReference type="Proteomes" id="UP001164746"/>
    </source>
</evidence>
<keyword evidence="2" id="KW-1185">Reference proteome</keyword>
<reference evidence="1" key="1">
    <citation type="submission" date="2022-11" db="EMBL/GenBank/DDBJ databases">
        <title>Centuries of genome instability and evolution in soft-shell clam transmissible cancer (bioRxiv).</title>
        <authorList>
            <person name="Hart S.F.M."/>
            <person name="Yonemitsu M.A."/>
            <person name="Giersch R.M."/>
            <person name="Beal B.F."/>
            <person name="Arriagada G."/>
            <person name="Davis B.W."/>
            <person name="Ostrander E.A."/>
            <person name="Goff S.P."/>
            <person name="Metzger M.J."/>
        </authorList>
    </citation>
    <scope>NUCLEOTIDE SEQUENCE</scope>
    <source>
        <strain evidence="1">MELC-2E11</strain>
        <tissue evidence="1">Siphon/mantle</tissue>
    </source>
</reference>
<dbReference type="EMBL" id="CP111019">
    <property type="protein sequence ID" value="WAR11482.1"/>
    <property type="molecule type" value="Genomic_DNA"/>
</dbReference>
<dbReference type="Proteomes" id="UP001164746">
    <property type="component" value="Chromosome 8"/>
</dbReference>
<evidence type="ECO:0000313" key="1">
    <source>
        <dbReference type="EMBL" id="WAR11482.1"/>
    </source>
</evidence>
<proteinExistence type="predicted"/>
<protein>
    <submittedName>
        <fullName evidence="1">Uncharacterized protein</fullName>
    </submittedName>
</protein>
<sequence>MIRWGAEDDICRTFARVNQHSDYCILNVKLSVEVNDERGRHWDTVILNMELNVEVNDERGRPWDTVILNMELDVEVNGERGRHWDTVILNMELDVEKLWFPIGTHPFLELQAEEMNL</sequence>